<dbReference type="Pfam" id="PF13561">
    <property type="entry name" value="adh_short_C2"/>
    <property type="match status" value="1"/>
</dbReference>
<dbReference type="GO" id="GO:0016491">
    <property type="term" value="F:oxidoreductase activity"/>
    <property type="evidence" value="ECO:0007669"/>
    <property type="project" value="UniProtKB-KW"/>
</dbReference>
<dbReference type="PRINTS" id="PR00081">
    <property type="entry name" value="GDHRDH"/>
</dbReference>
<dbReference type="Gene3D" id="3.40.50.720">
    <property type="entry name" value="NAD(P)-binding Rossmann-like Domain"/>
    <property type="match status" value="1"/>
</dbReference>
<comment type="similarity">
    <text evidence="1">Belongs to the short-chain dehydrogenases/reductases (SDR) family.</text>
</comment>
<keyword evidence="4" id="KW-1185">Reference proteome</keyword>
<dbReference type="KEGG" id="kmn:HW532_16780"/>
<proteinExistence type="inferred from homology"/>
<dbReference type="InterPro" id="IPR002347">
    <property type="entry name" value="SDR_fam"/>
</dbReference>
<evidence type="ECO:0000313" key="4">
    <source>
        <dbReference type="Proteomes" id="UP000593594"/>
    </source>
</evidence>
<gene>
    <name evidence="3" type="ORF">HW532_16780</name>
</gene>
<name>A0A7S8HDD7_9HYPH</name>
<dbReference type="PRINTS" id="PR00080">
    <property type="entry name" value="SDRFAMILY"/>
</dbReference>
<dbReference type="PANTHER" id="PTHR43639">
    <property type="entry name" value="OXIDOREDUCTASE, SHORT-CHAIN DEHYDROGENASE/REDUCTASE FAMILY (AFU_ORTHOLOGUE AFUA_5G02870)"/>
    <property type="match status" value="1"/>
</dbReference>
<keyword evidence="2" id="KW-0560">Oxidoreductase</keyword>
<dbReference type="SUPFAM" id="SSF51735">
    <property type="entry name" value="NAD(P)-binding Rossmann-fold domains"/>
    <property type="match status" value="1"/>
</dbReference>
<dbReference type="Proteomes" id="UP000593594">
    <property type="component" value="Chromosome"/>
</dbReference>
<dbReference type="InterPro" id="IPR036291">
    <property type="entry name" value="NAD(P)-bd_dom_sf"/>
</dbReference>
<dbReference type="FunFam" id="3.40.50.720:FF:000084">
    <property type="entry name" value="Short-chain dehydrogenase reductase"/>
    <property type="match status" value="1"/>
</dbReference>
<dbReference type="AlphaFoldDB" id="A0A7S8HDD7"/>
<dbReference type="EMBL" id="CP058214">
    <property type="protein sequence ID" value="QPC44203.1"/>
    <property type="molecule type" value="Genomic_DNA"/>
</dbReference>
<dbReference type="InterPro" id="IPR020904">
    <property type="entry name" value="Sc_DH/Rdtase_CS"/>
</dbReference>
<evidence type="ECO:0000313" key="3">
    <source>
        <dbReference type="EMBL" id="QPC44203.1"/>
    </source>
</evidence>
<organism evidence="3 4">
    <name type="scientific">Kaustia mangrovi</name>
    <dbReference type="NCBI Taxonomy" id="2593653"/>
    <lineage>
        <taxon>Bacteria</taxon>
        <taxon>Pseudomonadati</taxon>
        <taxon>Pseudomonadota</taxon>
        <taxon>Alphaproteobacteria</taxon>
        <taxon>Hyphomicrobiales</taxon>
        <taxon>Parvibaculaceae</taxon>
        <taxon>Kaustia</taxon>
    </lineage>
</organism>
<reference evidence="3 4" key="1">
    <citation type="submission" date="2020-06" db="EMBL/GenBank/DDBJ databases">
        <title>Genome sequence of 2 isolates from Red Sea Mangroves.</title>
        <authorList>
            <person name="Sefrji F."/>
            <person name="Michoud G."/>
            <person name="Merlino G."/>
            <person name="Daffonchio D."/>
        </authorList>
    </citation>
    <scope>NUCLEOTIDE SEQUENCE [LARGE SCALE GENOMIC DNA]</scope>
    <source>
        <strain evidence="3 4">R1DC25</strain>
    </source>
</reference>
<sequence length="255" mass="26134">MTDSLDLGGRVALAIGGSGGIGGAIGRGFAKAGAKVAVASRNGGKVDEAVAAIEAQGGVASGHVCDATDIGALAPLIDEVVEAHGRLDILLNCQGINIFKPASEMTAEDYDTLMGINLRSVFFASQAAHARFRAQGGGGAIVNIASLSGHRGWPGAVVYGVSKHGVLGLTRSLAVEWADDGVRVNSISPGFFMTEINRDRMGEERKAKAMSRTPMNRFGDVEELVAAAVYLASDAARYVTGTDLAVDGGYLAAGI</sequence>
<evidence type="ECO:0000256" key="2">
    <source>
        <dbReference type="ARBA" id="ARBA00023002"/>
    </source>
</evidence>
<accession>A0A7S8HDD7</accession>
<evidence type="ECO:0000256" key="1">
    <source>
        <dbReference type="ARBA" id="ARBA00006484"/>
    </source>
</evidence>
<dbReference type="RefSeq" id="WP_213161569.1">
    <property type="nucleotide sequence ID" value="NZ_CP058214.1"/>
</dbReference>
<dbReference type="PROSITE" id="PS00061">
    <property type="entry name" value="ADH_SHORT"/>
    <property type="match status" value="1"/>
</dbReference>
<dbReference type="PANTHER" id="PTHR43639:SF1">
    <property type="entry name" value="SHORT-CHAIN DEHYDROGENASE_REDUCTASE FAMILY PROTEIN"/>
    <property type="match status" value="1"/>
</dbReference>
<protein>
    <submittedName>
        <fullName evidence="3">SDR family oxidoreductase</fullName>
    </submittedName>
</protein>